<gene>
    <name evidence="2" type="ORF">HMPREF0220_0295</name>
</gene>
<keyword evidence="1" id="KW-0812">Transmembrane</keyword>
<evidence type="ECO:0000313" key="2">
    <source>
        <dbReference type="EMBL" id="EFH08674.1"/>
    </source>
</evidence>
<reference evidence="2 3" key="1">
    <citation type="submission" date="2010-05" db="EMBL/GenBank/DDBJ databases">
        <authorList>
            <person name="Qin X."/>
            <person name="Bachman B."/>
            <person name="Battles P."/>
            <person name="Bell A."/>
            <person name="Bess C."/>
            <person name="Bickham C."/>
            <person name="Chaboub L."/>
            <person name="Chen D."/>
            <person name="Coyle M."/>
            <person name="Deiros D.R."/>
            <person name="Dinh H."/>
            <person name="Forbes L."/>
            <person name="Fowler G."/>
            <person name="Francisco L."/>
            <person name="Fu Q."/>
            <person name="Gubbala S."/>
            <person name="Hale W."/>
            <person name="Han Y."/>
            <person name="Hemphill L."/>
            <person name="Highlander S.K."/>
            <person name="Hirani K."/>
            <person name="Hogues M."/>
            <person name="Jackson L."/>
            <person name="Jakkamsetti A."/>
            <person name="Javaid M."/>
            <person name="Jiang H."/>
            <person name="Korchina V."/>
            <person name="Kovar C."/>
            <person name="Lara F."/>
            <person name="Lee S."/>
            <person name="Mata R."/>
            <person name="Mathew T."/>
            <person name="Moen C."/>
            <person name="Morales K."/>
            <person name="Munidasa M."/>
            <person name="Nazareth L."/>
            <person name="Ngo R."/>
            <person name="Nguyen L."/>
            <person name="Okwuonu G."/>
            <person name="Ongeri F."/>
            <person name="Patil S."/>
            <person name="Petrosino J."/>
            <person name="Pham C."/>
            <person name="Pham P."/>
            <person name="Pu L.-L."/>
            <person name="Puazo M."/>
            <person name="Raj R."/>
            <person name="Reid J."/>
            <person name="Rouhana J."/>
            <person name="Saada N."/>
            <person name="Shang Y."/>
            <person name="Simmons D."/>
            <person name="Thornton R."/>
            <person name="Warren J."/>
            <person name="Weissenberger G."/>
            <person name="Zhang J."/>
            <person name="Zhang L."/>
            <person name="Zhou C."/>
            <person name="Zhu D."/>
            <person name="Muzny D."/>
            <person name="Worley K."/>
            <person name="Gibbs R."/>
        </authorList>
    </citation>
    <scope>NUCLEOTIDE SEQUENCE [LARGE SCALE GENOMIC DNA]</scope>
    <source>
        <strain evidence="2 3">NAP08</strain>
    </source>
</reference>
<dbReference type="AlphaFoldDB" id="D5Q063"/>
<keyword evidence="1" id="KW-1133">Transmembrane helix</keyword>
<comment type="caution">
    <text evidence="2">The sequence shown here is derived from an EMBL/GenBank/DDBJ whole genome shotgun (WGS) entry which is preliminary data.</text>
</comment>
<dbReference type="HOGENOM" id="CLU_134858_0_0_9"/>
<evidence type="ECO:0000256" key="1">
    <source>
        <dbReference type="SAM" id="Phobius"/>
    </source>
</evidence>
<feature type="transmembrane region" description="Helical" evidence="1">
    <location>
        <begin position="41"/>
        <end position="61"/>
    </location>
</feature>
<evidence type="ECO:0008006" key="4">
    <source>
        <dbReference type="Google" id="ProtNLM"/>
    </source>
</evidence>
<protein>
    <recommendedName>
        <fullName evidence="4">Conjugative transposon membrane protein</fullName>
    </recommendedName>
</protein>
<dbReference type="Pfam" id="PF12648">
    <property type="entry name" value="TcpE"/>
    <property type="match status" value="1"/>
</dbReference>
<dbReference type="Proteomes" id="UP000003227">
    <property type="component" value="Unassembled WGS sequence"/>
</dbReference>
<sequence length="120" mass="13865">MEKVLYAINDFNLPFPVTFTQITWFVITEFIIILFGDIPPLSMIEGAFLKYFGIPVALTWFMSQKTFDGKKPYSFLKSQITYALRPKITYAGKAVKLHKQILNETITAVRSVNYVPDKIY</sequence>
<evidence type="ECO:0000313" key="3">
    <source>
        <dbReference type="Proteomes" id="UP000003227"/>
    </source>
</evidence>
<dbReference type="InterPro" id="IPR025608">
    <property type="entry name" value="TcpE"/>
</dbReference>
<accession>D5Q063</accession>
<keyword evidence="1" id="KW-0472">Membrane</keyword>
<feature type="transmembrane region" description="Helical" evidence="1">
    <location>
        <begin position="12"/>
        <end position="35"/>
    </location>
</feature>
<name>D5Q063_CLODI</name>
<dbReference type="EMBL" id="ADNX01000007">
    <property type="protein sequence ID" value="EFH08674.1"/>
    <property type="molecule type" value="Genomic_DNA"/>
</dbReference>
<proteinExistence type="predicted"/>
<organism evidence="2 3">
    <name type="scientific">Clostridioides difficile NAP08</name>
    <dbReference type="NCBI Taxonomy" id="525259"/>
    <lineage>
        <taxon>Bacteria</taxon>
        <taxon>Bacillati</taxon>
        <taxon>Bacillota</taxon>
        <taxon>Clostridia</taxon>
        <taxon>Peptostreptococcales</taxon>
        <taxon>Peptostreptococcaceae</taxon>
        <taxon>Clostridioides</taxon>
    </lineage>
</organism>